<dbReference type="GO" id="GO:0000124">
    <property type="term" value="C:SAGA complex"/>
    <property type="evidence" value="ECO:0007669"/>
    <property type="project" value="InterPro"/>
</dbReference>
<keyword evidence="5" id="KW-0175">Coiled coil</keyword>
<dbReference type="AlphaFoldDB" id="A0A1Y2I1T8"/>
<protein>
    <submittedName>
        <fullName evidence="7">SGF29 tudor-like domain-domain-containing protein</fullName>
    </submittedName>
</protein>
<dbReference type="InterPro" id="IPR037802">
    <property type="entry name" value="SGF29"/>
</dbReference>
<dbReference type="InterPro" id="IPR047287">
    <property type="entry name" value="Tudor_SGF29_rpt2"/>
</dbReference>
<evidence type="ECO:0000259" key="6">
    <source>
        <dbReference type="PROSITE" id="PS51518"/>
    </source>
</evidence>
<accession>A0A1Y2I1T8</accession>
<name>A0A1Y2I1T8_9FUNG</name>
<evidence type="ECO:0000256" key="3">
    <source>
        <dbReference type="ARBA" id="ARBA00023163"/>
    </source>
</evidence>
<comment type="subcellular location">
    <subcellularLocation>
        <location evidence="1">Nucleus</location>
    </subcellularLocation>
</comment>
<dbReference type="PANTHER" id="PTHR21539">
    <property type="entry name" value="SAGA-ASSOCIATED FACTOR 29"/>
    <property type="match status" value="1"/>
</dbReference>
<feature type="coiled-coil region" evidence="5">
    <location>
        <begin position="73"/>
        <end position="107"/>
    </location>
</feature>
<evidence type="ECO:0000256" key="1">
    <source>
        <dbReference type="ARBA" id="ARBA00004123"/>
    </source>
</evidence>
<evidence type="ECO:0000313" key="7">
    <source>
        <dbReference type="EMBL" id="ORZ39933.1"/>
    </source>
</evidence>
<dbReference type="OrthoDB" id="10265994at2759"/>
<proteinExistence type="predicted"/>
<organism evidence="7 8">
    <name type="scientific">Catenaria anguillulae PL171</name>
    <dbReference type="NCBI Taxonomy" id="765915"/>
    <lineage>
        <taxon>Eukaryota</taxon>
        <taxon>Fungi</taxon>
        <taxon>Fungi incertae sedis</taxon>
        <taxon>Blastocladiomycota</taxon>
        <taxon>Blastocladiomycetes</taxon>
        <taxon>Blastocladiales</taxon>
        <taxon>Catenariaceae</taxon>
        <taxon>Catenaria</taxon>
    </lineage>
</organism>
<reference evidence="7 8" key="1">
    <citation type="submission" date="2016-07" db="EMBL/GenBank/DDBJ databases">
        <title>Pervasive Adenine N6-methylation of Active Genes in Fungi.</title>
        <authorList>
            <consortium name="DOE Joint Genome Institute"/>
            <person name="Mondo S.J."/>
            <person name="Dannebaum R.O."/>
            <person name="Kuo R.C."/>
            <person name="Labutti K."/>
            <person name="Haridas S."/>
            <person name="Kuo A."/>
            <person name="Salamov A."/>
            <person name="Ahrendt S.R."/>
            <person name="Lipzen A."/>
            <person name="Sullivan W."/>
            <person name="Andreopoulos W.B."/>
            <person name="Clum A."/>
            <person name="Lindquist E."/>
            <person name="Daum C."/>
            <person name="Ramamoorthy G.K."/>
            <person name="Gryganskyi A."/>
            <person name="Culley D."/>
            <person name="Magnuson J.K."/>
            <person name="James T.Y."/>
            <person name="O'Malley M.A."/>
            <person name="Stajich J.E."/>
            <person name="Spatafora J.W."/>
            <person name="Visel A."/>
            <person name="Grigoriev I.V."/>
        </authorList>
    </citation>
    <scope>NUCLEOTIDE SEQUENCE [LARGE SCALE GENOMIC DNA]</scope>
    <source>
        <strain evidence="7 8">PL171</strain>
    </source>
</reference>
<dbReference type="STRING" id="765915.A0A1Y2I1T8"/>
<dbReference type="PROSITE" id="PS51518">
    <property type="entry name" value="SGF29_C"/>
    <property type="match status" value="1"/>
</dbReference>
<keyword evidence="8" id="KW-1185">Reference proteome</keyword>
<evidence type="ECO:0000256" key="2">
    <source>
        <dbReference type="ARBA" id="ARBA00023015"/>
    </source>
</evidence>
<keyword evidence="2" id="KW-0805">Transcription regulation</keyword>
<dbReference type="Pfam" id="PF07039">
    <property type="entry name" value="SGF29_Tudor"/>
    <property type="match status" value="1"/>
</dbReference>
<dbReference type="Proteomes" id="UP000193411">
    <property type="component" value="Unassembled WGS sequence"/>
</dbReference>
<keyword evidence="3" id="KW-0804">Transcription</keyword>
<dbReference type="GO" id="GO:0005634">
    <property type="term" value="C:nucleus"/>
    <property type="evidence" value="ECO:0007669"/>
    <property type="project" value="UniProtKB-SubCell"/>
</dbReference>
<dbReference type="CDD" id="cd20394">
    <property type="entry name" value="Tudor_SGF29_rpt2"/>
    <property type="match status" value="1"/>
</dbReference>
<evidence type="ECO:0000256" key="4">
    <source>
        <dbReference type="ARBA" id="ARBA00023242"/>
    </source>
</evidence>
<evidence type="ECO:0000313" key="8">
    <source>
        <dbReference type="Proteomes" id="UP000193411"/>
    </source>
</evidence>
<dbReference type="PANTHER" id="PTHR21539:SF0">
    <property type="entry name" value="SAGA-ASSOCIATED FACTOR 29"/>
    <property type="match status" value="1"/>
</dbReference>
<dbReference type="InterPro" id="IPR010750">
    <property type="entry name" value="SGF29_tudor-like_dom"/>
</dbReference>
<dbReference type="EMBL" id="MCFL01000004">
    <property type="protein sequence ID" value="ORZ39933.1"/>
    <property type="molecule type" value="Genomic_DNA"/>
</dbReference>
<gene>
    <name evidence="7" type="ORF">BCR44DRAFT_78109</name>
</gene>
<comment type="caution">
    <text evidence="7">The sequence shown here is derived from an EMBL/GenBank/DDBJ whole genome shotgun (WGS) entry which is preliminary data.</text>
</comment>
<dbReference type="Gene3D" id="2.30.30.140">
    <property type="match status" value="1"/>
</dbReference>
<sequence>MSIQTLGNTTRIHSHRQHTMSADDLWQETCRLFYFLDQDVNERESALGAASHFHTTLLERMPAPNVPPSAADLDEWRKLAALYREALDKAKREVQHLEQSQEALGKVIEVCKGGKIPKQRAKSSKDVSLPRLDVGVNVAVRTRVPDDVGSQSDAWIWAVISRGPSAGDSKFEVRDVEDSKSKMFVTEIDMIPLLKGPYPDFPVGSTVMACYPETTAFYKGKVVEVPKTKQPDAMYKIQFENDGDIPSHEVPRKNITLYAAEKVEGKKR</sequence>
<feature type="domain" description="SGF29 C-terminal" evidence="6">
    <location>
        <begin position="128"/>
        <end position="264"/>
    </location>
</feature>
<keyword evidence="4" id="KW-0539">Nucleus</keyword>
<evidence type="ECO:0000256" key="5">
    <source>
        <dbReference type="SAM" id="Coils"/>
    </source>
</evidence>